<sequence length="605" mass="65744">MEPRVLAALSHLESVHYDGCMLGGTRLKHSTLLASPGIFSAMALTCSGQRNHLPWCITPDEGELRFDTASEAEYPIEFCQQYAKCVIDSLPSPPTQSSVLDAFAVGPRKKAQPPPLVPEVHAIVQLPKSPPCTGQYCILSSPTGEINQEKNASEEAAGGPGYKVGIRWDPLEFMHQAKKVVHPCDPAAVLPPNLKAAIKSVLTSSPEDLAKSRLDAVVTIRQMAKDLETAEADLKKNLDQTALLRASNYDDIDMVDSVASGIDLVGSHGKVEAMNEEHSGSEQSDLDQTSKAEVDLGDLQGESKKVRIIDDCKMSGMNAAFQRTFGVKPMDIDVLAAAAASIAKATQDGEIDGTPATGFYLSKGLRFLTKTLTSVARCSDNRAHITAFCRTAKHLLSVTPDREFKVADQKQPVLVFTDGAYEEGKASAGAIVFDPESAQTWVCQMPVPECLRDLWLADAGEQIRLKRGRCIRFDFRELLNNRQALAWIDNEAARMSLIKGTSDSPSMRSLVKIFHLIETAYPAMIWLERVASFSNPGDAPSRNNLEGVMEALSAVAITCNDQNWLVEAALKLGASQFAILEPPLIPQAAQIRGKYRRRACGIPVC</sequence>
<evidence type="ECO:0000313" key="2">
    <source>
        <dbReference type="Proteomes" id="UP000649617"/>
    </source>
</evidence>
<protein>
    <submittedName>
        <fullName evidence="1">Uncharacterized protein</fullName>
    </submittedName>
</protein>
<organism evidence="1 2">
    <name type="scientific">Symbiodinium pilosum</name>
    <name type="common">Dinoflagellate</name>
    <dbReference type="NCBI Taxonomy" id="2952"/>
    <lineage>
        <taxon>Eukaryota</taxon>
        <taxon>Sar</taxon>
        <taxon>Alveolata</taxon>
        <taxon>Dinophyceae</taxon>
        <taxon>Suessiales</taxon>
        <taxon>Symbiodiniaceae</taxon>
        <taxon>Symbiodinium</taxon>
    </lineage>
</organism>
<gene>
    <name evidence="1" type="ORF">SPIL2461_LOCUS4928</name>
</gene>
<dbReference type="AlphaFoldDB" id="A0A812M5H1"/>
<keyword evidence="2" id="KW-1185">Reference proteome</keyword>
<proteinExistence type="predicted"/>
<accession>A0A812M5H1</accession>
<comment type="caution">
    <text evidence="1">The sequence shown here is derived from an EMBL/GenBank/DDBJ whole genome shotgun (WGS) entry which is preliminary data.</text>
</comment>
<name>A0A812M5H1_SYMPI</name>
<dbReference type="OrthoDB" id="10661267at2759"/>
<evidence type="ECO:0000313" key="1">
    <source>
        <dbReference type="EMBL" id="CAE7252454.1"/>
    </source>
</evidence>
<reference evidence="1" key="1">
    <citation type="submission" date="2021-02" db="EMBL/GenBank/DDBJ databases">
        <authorList>
            <person name="Dougan E. K."/>
            <person name="Rhodes N."/>
            <person name="Thang M."/>
            <person name="Chan C."/>
        </authorList>
    </citation>
    <scope>NUCLEOTIDE SEQUENCE</scope>
</reference>
<dbReference type="Proteomes" id="UP000649617">
    <property type="component" value="Unassembled WGS sequence"/>
</dbReference>
<dbReference type="EMBL" id="CAJNIZ010006742">
    <property type="protein sequence ID" value="CAE7252454.1"/>
    <property type="molecule type" value="Genomic_DNA"/>
</dbReference>